<dbReference type="Proteomes" id="UP000247980">
    <property type="component" value="Unassembled WGS sequence"/>
</dbReference>
<evidence type="ECO:0000313" key="1">
    <source>
        <dbReference type="EMBL" id="PYI39512.1"/>
    </source>
</evidence>
<comment type="caution">
    <text evidence="1">The sequence shown here is derived from an EMBL/GenBank/DDBJ whole genome shotgun (WGS) entry which is preliminary data.</text>
</comment>
<accession>A0A2V5IVQ0</accession>
<dbReference type="EMBL" id="QJVC01000003">
    <property type="protein sequence ID" value="PYI39512.1"/>
    <property type="molecule type" value="Genomic_DNA"/>
</dbReference>
<organism evidence="1 2">
    <name type="scientific">Arthrobacter psychrolactophilus</name>
    <dbReference type="NCBI Taxonomy" id="92442"/>
    <lineage>
        <taxon>Bacteria</taxon>
        <taxon>Bacillati</taxon>
        <taxon>Actinomycetota</taxon>
        <taxon>Actinomycetes</taxon>
        <taxon>Micrococcales</taxon>
        <taxon>Micrococcaceae</taxon>
        <taxon>Arthrobacter</taxon>
    </lineage>
</organism>
<protein>
    <recommendedName>
        <fullName evidence="3">ArsR family transcriptional regulator</fullName>
    </recommendedName>
</protein>
<dbReference type="RefSeq" id="WP_110484415.1">
    <property type="nucleotide sequence ID" value="NZ_QJVC01000003.1"/>
</dbReference>
<evidence type="ECO:0000313" key="2">
    <source>
        <dbReference type="Proteomes" id="UP000247980"/>
    </source>
</evidence>
<evidence type="ECO:0008006" key="3">
    <source>
        <dbReference type="Google" id="ProtNLM"/>
    </source>
</evidence>
<dbReference type="AlphaFoldDB" id="A0A2V5IVQ0"/>
<gene>
    <name evidence="1" type="ORF">CVS30_06085</name>
</gene>
<proteinExistence type="predicted"/>
<name>A0A2V5IVQ0_9MICC</name>
<sequence>MSRLLFTPANTRLLRLLNSGCPLDVPSISRTLAVQPRLVRRQLWELQRLRLVCRSLPATLPGPNRFTVDIRQLQDALAVAAQEMGTADE</sequence>
<dbReference type="OrthoDB" id="4954700at2"/>
<keyword evidence="2" id="KW-1185">Reference proteome</keyword>
<reference evidence="1 2" key="1">
    <citation type="submission" date="2018-05" db="EMBL/GenBank/DDBJ databases">
        <title>Genetic diversity of glacier-inhabiting Cryobacterium bacteria in China and description of Cryobacterium mengkeensis sp. nov. and Arthrobacter glacialis sp. nov.</title>
        <authorList>
            <person name="Liu Q."/>
            <person name="Xin Y.-H."/>
        </authorList>
    </citation>
    <scope>NUCLEOTIDE SEQUENCE [LARGE SCALE GENOMIC DNA]</scope>
    <source>
        <strain evidence="1 2">B7</strain>
    </source>
</reference>